<gene>
    <name evidence="1" type="ORF">E2C01_028055</name>
</gene>
<accession>A0A5B7EJJ1</accession>
<dbReference type="AlphaFoldDB" id="A0A5B7EJJ1"/>
<keyword evidence="2" id="KW-1185">Reference proteome</keyword>
<proteinExistence type="predicted"/>
<reference evidence="1 2" key="1">
    <citation type="submission" date="2019-05" db="EMBL/GenBank/DDBJ databases">
        <title>Another draft genome of Portunus trituberculatus and its Hox gene families provides insights of decapod evolution.</title>
        <authorList>
            <person name="Jeong J.-H."/>
            <person name="Song I."/>
            <person name="Kim S."/>
            <person name="Choi T."/>
            <person name="Kim D."/>
            <person name="Ryu S."/>
            <person name="Kim W."/>
        </authorList>
    </citation>
    <scope>NUCLEOTIDE SEQUENCE [LARGE SCALE GENOMIC DNA]</scope>
    <source>
        <tissue evidence="1">Muscle</tissue>
    </source>
</reference>
<organism evidence="1 2">
    <name type="scientific">Portunus trituberculatus</name>
    <name type="common">Swimming crab</name>
    <name type="synonym">Neptunus trituberculatus</name>
    <dbReference type="NCBI Taxonomy" id="210409"/>
    <lineage>
        <taxon>Eukaryota</taxon>
        <taxon>Metazoa</taxon>
        <taxon>Ecdysozoa</taxon>
        <taxon>Arthropoda</taxon>
        <taxon>Crustacea</taxon>
        <taxon>Multicrustacea</taxon>
        <taxon>Malacostraca</taxon>
        <taxon>Eumalacostraca</taxon>
        <taxon>Eucarida</taxon>
        <taxon>Decapoda</taxon>
        <taxon>Pleocyemata</taxon>
        <taxon>Brachyura</taxon>
        <taxon>Eubrachyura</taxon>
        <taxon>Portunoidea</taxon>
        <taxon>Portunidae</taxon>
        <taxon>Portuninae</taxon>
        <taxon>Portunus</taxon>
    </lineage>
</organism>
<sequence>MRQIIYLIFTIMSSRDTQCNIMSEGKETLIRLWCISCLHWNKSSSSIIY</sequence>
<protein>
    <submittedName>
        <fullName evidence="1">Uncharacterized protein</fullName>
    </submittedName>
</protein>
<comment type="caution">
    <text evidence="1">The sequence shown here is derived from an EMBL/GenBank/DDBJ whole genome shotgun (WGS) entry which is preliminary data.</text>
</comment>
<dbReference type="EMBL" id="VSRR010003100">
    <property type="protein sequence ID" value="MPC34660.1"/>
    <property type="molecule type" value="Genomic_DNA"/>
</dbReference>
<name>A0A5B7EJJ1_PORTR</name>
<dbReference type="Proteomes" id="UP000324222">
    <property type="component" value="Unassembled WGS sequence"/>
</dbReference>
<evidence type="ECO:0000313" key="1">
    <source>
        <dbReference type="EMBL" id="MPC34660.1"/>
    </source>
</evidence>
<evidence type="ECO:0000313" key="2">
    <source>
        <dbReference type="Proteomes" id="UP000324222"/>
    </source>
</evidence>